<dbReference type="InterPro" id="IPR058532">
    <property type="entry name" value="YjbR/MT2646/Rv2570-like"/>
</dbReference>
<accession>A0ABY5E1J2</accession>
<dbReference type="PANTHER" id="PTHR35145:SF1">
    <property type="entry name" value="CYTOPLASMIC PROTEIN"/>
    <property type="match status" value="1"/>
</dbReference>
<name>A0ABY5E1J2_9ACTN</name>
<dbReference type="InterPro" id="IPR038056">
    <property type="entry name" value="YjbR-like_sf"/>
</dbReference>
<dbReference type="PANTHER" id="PTHR35145">
    <property type="entry name" value="CYTOPLASMIC PROTEIN-RELATED"/>
    <property type="match status" value="1"/>
</dbReference>
<dbReference type="GO" id="GO:0003677">
    <property type="term" value="F:DNA binding"/>
    <property type="evidence" value="ECO:0007669"/>
    <property type="project" value="UniProtKB-KW"/>
</dbReference>
<dbReference type="Proteomes" id="UP001056035">
    <property type="component" value="Chromosome"/>
</dbReference>
<dbReference type="SUPFAM" id="SSF142906">
    <property type="entry name" value="YjbR-like"/>
    <property type="match status" value="1"/>
</dbReference>
<proteinExistence type="predicted"/>
<keyword evidence="2" id="KW-1185">Reference proteome</keyword>
<evidence type="ECO:0000313" key="1">
    <source>
        <dbReference type="EMBL" id="UTI67037.1"/>
    </source>
</evidence>
<evidence type="ECO:0000313" key="2">
    <source>
        <dbReference type="Proteomes" id="UP001056035"/>
    </source>
</evidence>
<reference evidence="1 2" key="1">
    <citation type="submission" date="2022-06" db="EMBL/GenBank/DDBJ databases">
        <title>Paraconexibacter antarcticus.</title>
        <authorList>
            <person name="Kim C.S."/>
        </authorList>
    </citation>
    <scope>NUCLEOTIDE SEQUENCE [LARGE SCALE GENOMIC DNA]</scope>
    <source>
        <strain evidence="1 2">02-257</strain>
    </source>
</reference>
<protein>
    <submittedName>
        <fullName evidence="1">MmcQ/YjbR family DNA-binding protein</fullName>
    </submittedName>
</protein>
<organism evidence="1 2">
    <name type="scientific">Paraconexibacter antarcticus</name>
    <dbReference type="NCBI Taxonomy" id="2949664"/>
    <lineage>
        <taxon>Bacteria</taxon>
        <taxon>Bacillati</taxon>
        <taxon>Actinomycetota</taxon>
        <taxon>Thermoleophilia</taxon>
        <taxon>Solirubrobacterales</taxon>
        <taxon>Paraconexibacteraceae</taxon>
        <taxon>Paraconexibacter</taxon>
    </lineage>
</organism>
<sequence length="86" mass="9323">MGGKIFALSALDADGPLQLSLKIDPPLGEDLRASYACVRPGYHLNKKHWVTIEVGGDVPDELIEGLVEDSYDLVKPRPRRGRAGPA</sequence>
<dbReference type="Pfam" id="PF04237">
    <property type="entry name" value="YjbR"/>
    <property type="match status" value="1"/>
</dbReference>
<gene>
    <name evidence="1" type="ORF">NBH00_02795</name>
</gene>
<dbReference type="EMBL" id="CP098502">
    <property type="protein sequence ID" value="UTI67037.1"/>
    <property type="molecule type" value="Genomic_DNA"/>
</dbReference>
<dbReference type="Gene3D" id="3.90.1150.30">
    <property type="match status" value="1"/>
</dbReference>
<dbReference type="InterPro" id="IPR007351">
    <property type="entry name" value="YjbR"/>
</dbReference>
<keyword evidence="1" id="KW-0238">DNA-binding</keyword>